<proteinExistence type="predicted"/>
<feature type="compositionally biased region" description="Polar residues" evidence="1">
    <location>
        <begin position="61"/>
        <end position="72"/>
    </location>
</feature>
<dbReference type="AlphaFoldDB" id="A0A9D4WB01"/>
<organism evidence="2 3">
    <name type="scientific">Pisum sativum</name>
    <name type="common">Garden pea</name>
    <name type="synonym">Lathyrus oleraceus</name>
    <dbReference type="NCBI Taxonomy" id="3888"/>
    <lineage>
        <taxon>Eukaryota</taxon>
        <taxon>Viridiplantae</taxon>
        <taxon>Streptophyta</taxon>
        <taxon>Embryophyta</taxon>
        <taxon>Tracheophyta</taxon>
        <taxon>Spermatophyta</taxon>
        <taxon>Magnoliopsida</taxon>
        <taxon>eudicotyledons</taxon>
        <taxon>Gunneridae</taxon>
        <taxon>Pentapetalae</taxon>
        <taxon>rosids</taxon>
        <taxon>fabids</taxon>
        <taxon>Fabales</taxon>
        <taxon>Fabaceae</taxon>
        <taxon>Papilionoideae</taxon>
        <taxon>50 kb inversion clade</taxon>
        <taxon>NPAAA clade</taxon>
        <taxon>Hologalegina</taxon>
        <taxon>IRL clade</taxon>
        <taxon>Fabeae</taxon>
        <taxon>Lathyrus</taxon>
    </lineage>
</organism>
<feature type="region of interest" description="Disordered" evidence="1">
    <location>
        <begin position="60"/>
        <end position="83"/>
    </location>
</feature>
<protein>
    <submittedName>
        <fullName evidence="2">Uncharacterized protein</fullName>
    </submittedName>
</protein>
<feature type="region of interest" description="Disordered" evidence="1">
    <location>
        <begin position="150"/>
        <end position="223"/>
    </location>
</feature>
<reference evidence="2 3" key="1">
    <citation type="journal article" date="2022" name="Nat. Genet.">
        <title>Improved pea reference genome and pan-genome highlight genomic features and evolutionary characteristics.</title>
        <authorList>
            <person name="Yang T."/>
            <person name="Liu R."/>
            <person name="Luo Y."/>
            <person name="Hu S."/>
            <person name="Wang D."/>
            <person name="Wang C."/>
            <person name="Pandey M.K."/>
            <person name="Ge S."/>
            <person name="Xu Q."/>
            <person name="Li N."/>
            <person name="Li G."/>
            <person name="Huang Y."/>
            <person name="Saxena R.K."/>
            <person name="Ji Y."/>
            <person name="Li M."/>
            <person name="Yan X."/>
            <person name="He Y."/>
            <person name="Liu Y."/>
            <person name="Wang X."/>
            <person name="Xiang C."/>
            <person name="Varshney R.K."/>
            <person name="Ding H."/>
            <person name="Gao S."/>
            <person name="Zong X."/>
        </authorList>
    </citation>
    <scope>NUCLEOTIDE SEQUENCE [LARGE SCALE GENOMIC DNA]</scope>
    <source>
        <strain evidence="2 3">cv. Zhongwan 6</strain>
    </source>
</reference>
<keyword evidence="3" id="KW-1185">Reference proteome</keyword>
<dbReference type="EMBL" id="JAMSHJ010000006">
    <property type="protein sequence ID" value="KAI5398715.1"/>
    <property type="molecule type" value="Genomic_DNA"/>
</dbReference>
<gene>
    <name evidence="2" type="ORF">KIW84_064188</name>
</gene>
<dbReference type="Proteomes" id="UP001058974">
    <property type="component" value="Chromosome 6"/>
</dbReference>
<evidence type="ECO:0000256" key="1">
    <source>
        <dbReference type="SAM" id="MobiDB-lite"/>
    </source>
</evidence>
<feature type="compositionally biased region" description="Acidic residues" evidence="1">
    <location>
        <begin position="200"/>
        <end position="223"/>
    </location>
</feature>
<feature type="compositionally biased region" description="Basic and acidic residues" evidence="1">
    <location>
        <begin position="73"/>
        <end position="82"/>
    </location>
</feature>
<evidence type="ECO:0000313" key="3">
    <source>
        <dbReference type="Proteomes" id="UP001058974"/>
    </source>
</evidence>
<name>A0A9D4WB01_PEA</name>
<sequence>MNDPEPPTGVKKPMSMTSLYLDPINIEPNVVADRDNVDKNICVMISQVLGIDPKTNVVPDVSTSLTQPNKNTENPKDNHDVHAPTISLEKSQDKERSEDIINELDKNLVDQPTDIVNIEELNSDDVPIGQRLAPDIAKRLKNRKDQVVGFSNTPSKSVRKKVSVGPTKRWSKVVTPTPKKKSMKMKDVPSESSGVKAGGTDEEEDNEDITVASDEEETNSDED</sequence>
<accession>A0A9D4WB01</accession>
<comment type="caution">
    <text evidence="2">The sequence shown here is derived from an EMBL/GenBank/DDBJ whole genome shotgun (WGS) entry which is preliminary data.</text>
</comment>
<evidence type="ECO:0000313" key="2">
    <source>
        <dbReference type="EMBL" id="KAI5398715.1"/>
    </source>
</evidence>
<dbReference type="Gramene" id="Psat06G0418800-T1">
    <property type="protein sequence ID" value="KAI5398715.1"/>
    <property type="gene ID" value="KIW84_064188"/>
</dbReference>